<dbReference type="Proteomes" id="UP000825935">
    <property type="component" value="Chromosome 14"/>
</dbReference>
<feature type="compositionally biased region" description="Basic and acidic residues" evidence="1">
    <location>
        <begin position="722"/>
        <end position="746"/>
    </location>
</feature>
<feature type="compositionally biased region" description="Basic and acidic residues" evidence="1">
    <location>
        <begin position="47"/>
        <end position="63"/>
    </location>
</feature>
<feature type="region of interest" description="Disordered" evidence="1">
    <location>
        <begin position="1"/>
        <end position="83"/>
    </location>
</feature>
<sequence>MEGNPSTSPSNAHQDAVVKDSSNLPEEQDPNLSVPEAGANESSAGRNEAEPDSERSKAEEEGKQSVGSDGPHHPVNVSSWRSSRDFPAQPLRLHCSACTAGSDEPYHPVKVSSCRAIRDSLAQPLRVYCSACTYVVRPQLDRHTSCATTGSCPSQGSQIAQHTKACKNREADGDDLRAVISKGEEPEIEDMEKESDNLPSSGTDARGSRRPSPASVPKPYYYRCLPNRAADAAEKTKMQKQSQKTELMRDHPLQRNVQSEKDHDRIEDIAQQSITEGDSNSYGWFVRPDTPDLRESHMVKGGAGWYVRPPSSDLTGSRRMRRRMQDIPIEKLQAVKPVNGHENVLVTYTQIQACENLDQNQNSGALASVSDLRSRHKKFEGPVEPAFYRLNHPSRRLLGGFLRPASACSAREYERGGLFMLGGRRRLCRVEPLWHASCRKIRSRAPSSGCSRPVSECTERECRRRHQTNVHQRRLLNSSADKSYKENASDHSYQLQVPASKLKPSPYRYKDMSTILSSEPRKQRSALAKKTENTRQAMRDSLSTPADLRRARNPKKAQNDQKSEDDHGNLKHIQYRMPEKTYTDNVSTVDHSDIASLSGRSDSTAALNGFYEREPLRPPSANENIKTKRHDMDYEEGRTPCSSRAGSTGGRPRYKPGSKGTTPDYDSCYSQDEDDKRDELQSMAESELEESSRTPSRSRASNPDSKIKDKRGCLSEASTPRTTDERSSSTRREQHTSKRADKEKKSNGVPPNDSRGAVCPFQDTSHGAVTCSSSVISLPAIKPRQNEAQNQQLKLSVEVFPSPSAPKGFGLKITQHFPKEHQHAQVEYVNGLGLSPRSFQTSVCRRCSS</sequence>
<feature type="compositionally biased region" description="Basic and acidic residues" evidence="1">
    <location>
        <begin position="557"/>
        <end position="569"/>
    </location>
</feature>
<feature type="region of interest" description="Disordered" evidence="1">
    <location>
        <begin position="182"/>
        <end position="221"/>
    </location>
</feature>
<gene>
    <name evidence="2" type="ORF">KP509_14G080700</name>
</gene>
<comment type="caution">
    <text evidence="2">The sequence shown here is derived from an EMBL/GenBank/DDBJ whole genome shotgun (WGS) entry which is preliminary data.</text>
</comment>
<dbReference type="EMBL" id="CM035419">
    <property type="protein sequence ID" value="KAH7416212.1"/>
    <property type="molecule type" value="Genomic_DNA"/>
</dbReference>
<feature type="region of interest" description="Disordered" evidence="1">
    <location>
        <begin position="610"/>
        <end position="763"/>
    </location>
</feature>
<proteinExistence type="predicted"/>
<evidence type="ECO:0000256" key="1">
    <source>
        <dbReference type="SAM" id="MobiDB-lite"/>
    </source>
</evidence>
<feature type="compositionally biased region" description="Polar residues" evidence="1">
    <location>
        <begin position="1"/>
        <end position="13"/>
    </location>
</feature>
<dbReference type="AlphaFoldDB" id="A0A8T2TDL8"/>
<accession>A0A8T2TDL8</accession>
<feature type="region of interest" description="Disordered" evidence="1">
    <location>
        <begin position="476"/>
        <end position="570"/>
    </location>
</feature>
<protein>
    <submittedName>
        <fullName evidence="2">Uncharacterized protein</fullName>
    </submittedName>
</protein>
<name>A0A8T2TDL8_CERRI</name>
<evidence type="ECO:0000313" key="3">
    <source>
        <dbReference type="Proteomes" id="UP000825935"/>
    </source>
</evidence>
<keyword evidence="3" id="KW-1185">Reference proteome</keyword>
<evidence type="ECO:0000313" key="2">
    <source>
        <dbReference type="EMBL" id="KAH7416212.1"/>
    </source>
</evidence>
<feature type="compositionally biased region" description="Polar residues" evidence="1">
    <location>
        <begin position="693"/>
        <end position="704"/>
    </location>
</feature>
<reference evidence="2" key="1">
    <citation type="submission" date="2021-08" db="EMBL/GenBank/DDBJ databases">
        <title>WGS assembly of Ceratopteris richardii.</title>
        <authorList>
            <person name="Marchant D.B."/>
            <person name="Chen G."/>
            <person name="Jenkins J."/>
            <person name="Shu S."/>
            <person name="Leebens-Mack J."/>
            <person name="Grimwood J."/>
            <person name="Schmutz J."/>
            <person name="Soltis P."/>
            <person name="Soltis D."/>
            <person name="Chen Z.-H."/>
        </authorList>
    </citation>
    <scope>NUCLEOTIDE SEQUENCE</scope>
    <source>
        <strain evidence="2">Whitten #5841</strain>
        <tissue evidence="2">Leaf</tissue>
    </source>
</reference>
<organism evidence="2 3">
    <name type="scientific">Ceratopteris richardii</name>
    <name type="common">Triangle waterfern</name>
    <dbReference type="NCBI Taxonomy" id="49495"/>
    <lineage>
        <taxon>Eukaryota</taxon>
        <taxon>Viridiplantae</taxon>
        <taxon>Streptophyta</taxon>
        <taxon>Embryophyta</taxon>
        <taxon>Tracheophyta</taxon>
        <taxon>Polypodiopsida</taxon>
        <taxon>Polypodiidae</taxon>
        <taxon>Polypodiales</taxon>
        <taxon>Pteridineae</taxon>
        <taxon>Pteridaceae</taxon>
        <taxon>Parkerioideae</taxon>
        <taxon>Ceratopteris</taxon>
    </lineage>
</organism>